<feature type="transmembrane region" description="Helical" evidence="10">
    <location>
        <begin position="453"/>
        <end position="476"/>
    </location>
</feature>
<evidence type="ECO:0000256" key="4">
    <source>
        <dbReference type="ARBA" id="ARBA00022679"/>
    </source>
</evidence>
<keyword evidence="5 10" id="KW-0812">Transmembrane</keyword>
<dbReference type="GO" id="GO:0042121">
    <property type="term" value="P:alginic acid biosynthetic process"/>
    <property type="evidence" value="ECO:0007669"/>
    <property type="project" value="InterPro"/>
</dbReference>
<keyword evidence="12" id="KW-1185">Reference proteome</keyword>
<dbReference type="GO" id="GO:0005886">
    <property type="term" value="C:plasma membrane"/>
    <property type="evidence" value="ECO:0007669"/>
    <property type="project" value="UniProtKB-SubCell"/>
</dbReference>
<organism evidence="11 12">
    <name type="scientific">Engelhardtia mirabilis</name>
    <dbReference type="NCBI Taxonomy" id="2528011"/>
    <lineage>
        <taxon>Bacteria</taxon>
        <taxon>Pseudomonadati</taxon>
        <taxon>Planctomycetota</taxon>
        <taxon>Planctomycetia</taxon>
        <taxon>Planctomycetia incertae sedis</taxon>
        <taxon>Engelhardtia</taxon>
    </lineage>
</organism>
<keyword evidence="7 9" id="KW-0472">Membrane</keyword>
<dbReference type="Pfam" id="PF03062">
    <property type="entry name" value="MBOAT"/>
    <property type="match status" value="1"/>
</dbReference>
<keyword evidence="4 9" id="KW-0808">Transferase</keyword>
<evidence type="ECO:0000256" key="2">
    <source>
        <dbReference type="ARBA" id="ARBA00010323"/>
    </source>
</evidence>
<evidence type="ECO:0000256" key="6">
    <source>
        <dbReference type="ARBA" id="ARBA00022989"/>
    </source>
</evidence>
<feature type="transmembrane region" description="Helical" evidence="10">
    <location>
        <begin position="80"/>
        <end position="99"/>
    </location>
</feature>
<dbReference type="Proteomes" id="UP000316921">
    <property type="component" value="Chromosome"/>
</dbReference>
<feature type="transmembrane region" description="Helical" evidence="10">
    <location>
        <begin position="369"/>
        <end position="389"/>
    </location>
</feature>
<dbReference type="GO" id="GO:0016746">
    <property type="term" value="F:acyltransferase activity"/>
    <property type="evidence" value="ECO:0007669"/>
    <property type="project" value="UniProtKB-KW"/>
</dbReference>
<accession>A0A518BKW2</accession>
<keyword evidence="8 9" id="KW-0012">Acyltransferase</keyword>
<name>A0A518BKW2_9BACT</name>
<dbReference type="InterPro" id="IPR051085">
    <property type="entry name" value="MB_O-acyltransferase"/>
</dbReference>
<evidence type="ECO:0000256" key="8">
    <source>
        <dbReference type="ARBA" id="ARBA00023315"/>
    </source>
</evidence>
<dbReference type="RefSeq" id="WP_145065929.1">
    <property type="nucleotide sequence ID" value="NZ_CP036287.1"/>
</dbReference>
<dbReference type="PIRSF" id="PIRSF500217">
    <property type="entry name" value="AlgI"/>
    <property type="match status" value="1"/>
</dbReference>
<dbReference type="InterPro" id="IPR028362">
    <property type="entry name" value="AlgI"/>
</dbReference>
<proteinExistence type="inferred from homology"/>
<gene>
    <name evidence="11" type="primary">patA_3</name>
    <name evidence="11" type="ORF">Pla133_26940</name>
</gene>
<dbReference type="EC" id="2.3.1.-" evidence="11"/>
<dbReference type="InterPro" id="IPR024194">
    <property type="entry name" value="Ac/AlaTfrase_AlgI/DltB"/>
</dbReference>
<dbReference type="InterPro" id="IPR004299">
    <property type="entry name" value="MBOAT_fam"/>
</dbReference>
<dbReference type="PANTHER" id="PTHR13285">
    <property type="entry name" value="ACYLTRANSFERASE"/>
    <property type="match status" value="1"/>
</dbReference>
<feature type="transmembrane region" description="Helical" evidence="10">
    <location>
        <begin position="6"/>
        <end position="22"/>
    </location>
</feature>
<evidence type="ECO:0000256" key="10">
    <source>
        <dbReference type="SAM" id="Phobius"/>
    </source>
</evidence>
<evidence type="ECO:0000256" key="5">
    <source>
        <dbReference type="ARBA" id="ARBA00022692"/>
    </source>
</evidence>
<feature type="transmembrane region" description="Helical" evidence="10">
    <location>
        <begin position="124"/>
        <end position="142"/>
    </location>
</feature>
<dbReference type="PIRSF" id="PIRSF016636">
    <property type="entry name" value="AlgI_DltB"/>
    <property type="match status" value="1"/>
</dbReference>
<evidence type="ECO:0000256" key="7">
    <source>
        <dbReference type="ARBA" id="ARBA00023136"/>
    </source>
</evidence>
<dbReference type="EMBL" id="CP036287">
    <property type="protein sequence ID" value="QDU67606.1"/>
    <property type="molecule type" value="Genomic_DNA"/>
</dbReference>
<evidence type="ECO:0000313" key="11">
    <source>
        <dbReference type="EMBL" id="QDU67606.1"/>
    </source>
</evidence>
<evidence type="ECO:0000256" key="9">
    <source>
        <dbReference type="PIRNR" id="PIRNR016636"/>
    </source>
</evidence>
<dbReference type="AlphaFoldDB" id="A0A518BKW2"/>
<feature type="transmembrane region" description="Helical" evidence="10">
    <location>
        <begin position="324"/>
        <end position="348"/>
    </location>
</feature>
<sequence>MLFNSFEYVLFLWTVYVLFWTLRTRRKLRHTMLLVASYWFYAQADWRFLSLLVVSSLVDFWAGRGVHDALEAGNRRRAHAFLGLSLAVNLGLLGTFKYADFFLGGFSDLAQAVGLDPIGLRLDLVLPVGISFYTFQTLSYTFDIYRGKLRPIASLLDFSLYVSFFPQLVAGPIVRAIQFLPQLEQPPEYDDRRVSSGLFQILRGLVKKLLMADVLGAHLVDAAFADADTMGQLGAPALLLATYAYALQLYGDFAGYSDIAIGSARLLGFELPKNFDAPFKSRSLEEFWTRWHITMSSWFMDYVYVGLGGSRVGFWRYARNVIVAWGLVGLWHGAAWTFALWGLYHGLWLVAVRCVRMLLPDERLPQNKLFAVLGVLFTFHVVAFSMILFRCPDLATFSSAVAQLGDWSMGLPNVPWQIWLVLGLGYASHLMPDAWQQALERGWEATPRVVQGLALAASMVLLFALHPPGLAPFIYFQF</sequence>
<evidence type="ECO:0000256" key="3">
    <source>
        <dbReference type="ARBA" id="ARBA00022475"/>
    </source>
</evidence>
<reference evidence="11 12" key="1">
    <citation type="submission" date="2019-02" db="EMBL/GenBank/DDBJ databases">
        <title>Deep-cultivation of Planctomycetes and their phenomic and genomic characterization uncovers novel biology.</title>
        <authorList>
            <person name="Wiegand S."/>
            <person name="Jogler M."/>
            <person name="Boedeker C."/>
            <person name="Pinto D."/>
            <person name="Vollmers J."/>
            <person name="Rivas-Marin E."/>
            <person name="Kohn T."/>
            <person name="Peeters S.H."/>
            <person name="Heuer A."/>
            <person name="Rast P."/>
            <person name="Oberbeckmann S."/>
            <person name="Bunk B."/>
            <person name="Jeske O."/>
            <person name="Meyerdierks A."/>
            <person name="Storesund J.E."/>
            <person name="Kallscheuer N."/>
            <person name="Luecker S."/>
            <person name="Lage O.M."/>
            <person name="Pohl T."/>
            <person name="Merkel B.J."/>
            <person name="Hornburger P."/>
            <person name="Mueller R.-W."/>
            <person name="Bruemmer F."/>
            <person name="Labrenz M."/>
            <person name="Spormann A.M."/>
            <person name="Op den Camp H."/>
            <person name="Overmann J."/>
            <person name="Amann R."/>
            <person name="Jetten M.S.M."/>
            <person name="Mascher T."/>
            <person name="Medema M.H."/>
            <person name="Devos D.P."/>
            <person name="Kaster A.-K."/>
            <person name="Ovreas L."/>
            <person name="Rohde M."/>
            <person name="Galperin M.Y."/>
            <person name="Jogler C."/>
        </authorList>
    </citation>
    <scope>NUCLEOTIDE SEQUENCE [LARGE SCALE GENOMIC DNA]</scope>
    <source>
        <strain evidence="11 12">Pla133</strain>
    </source>
</reference>
<evidence type="ECO:0000313" key="12">
    <source>
        <dbReference type="Proteomes" id="UP000316921"/>
    </source>
</evidence>
<protein>
    <submittedName>
        <fullName evidence="11">Peptidoglycan O-acetyltransferase</fullName>
        <ecNumber evidence="11">2.3.1.-</ecNumber>
    </submittedName>
</protein>
<evidence type="ECO:0000256" key="1">
    <source>
        <dbReference type="ARBA" id="ARBA00004651"/>
    </source>
</evidence>
<keyword evidence="6 10" id="KW-1133">Transmembrane helix</keyword>
<comment type="similarity">
    <text evidence="2 9">Belongs to the membrane-bound acyltransferase family.</text>
</comment>
<dbReference type="PANTHER" id="PTHR13285:SF23">
    <property type="entry name" value="TEICHOIC ACID D-ALANYLTRANSFERASE"/>
    <property type="match status" value="1"/>
</dbReference>
<comment type="subcellular location">
    <subcellularLocation>
        <location evidence="1">Cell membrane</location>
        <topology evidence="1">Multi-pass membrane protein</topology>
    </subcellularLocation>
</comment>
<keyword evidence="3 9" id="KW-1003">Cell membrane</keyword>
<dbReference type="KEGG" id="pbap:Pla133_26940"/>